<reference evidence="4" key="1">
    <citation type="submission" date="2013-12" db="EMBL/GenBank/DDBJ databases">
        <title>The Genome Sequence of Aphanomyces astaci APO3.</title>
        <authorList>
            <consortium name="The Broad Institute Genomics Platform"/>
            <person name="Russ C."/>
            <person name="Tyler B."/>
            <person name="van West P."/>
            <person name="Dieguez-Uribeondo J."/>
            <person name="Young S.K."/>
            <person name="Zeng Q."/>
            <person name="Gargeya S."/>
            <person name="Fitzgerald M."/>
            <person name="Abouelleil A."/>
            <person name="Alvarado L."/>
            <person name="Chapman S.B."/>
            <person name="Gainer-Dewar J."/>
            <person name="Goldberg J."/>
            <person name="Griggs A."/>
            <person name="Gujja S."/>
            <person name="Hansen M."/>
            <person name="Howarth C."/>
            <person name="Imamovic A."/>
            <person name="Ireland A."/>
            <person name="Larimer J."/>
            <person name="McCowan C."/>
            <person name="Murphy C."/>
            <person name="Pearson M."/>
            <person name="Poon T.W."/>
            <person name="Priest M."/>
            <person name="Roberts A."/>
            <person name="Saif S."/>
            <person name="Shea T."/>
            <person name="Sykes S."/>
            <person name="Wortman J."/>
            <person name="Nusbaum C."/>
            <person name="Birren B."/>
        </authorList>
    </citation>
    <scope>NUCLEOTIDE SEQUENCE [LARGE SCALE GENOMIC DNA]</scope>
    <source>
        <strain evidence="4">APO3</strain>
    </source>
</reference>
<dbReference type="VEuPathDB" id="FungiDB:H257_09823"/>
<dbReference type="InterPro" id="IPR001849">
    <property type="entry name" value="PH_domain"/>
</dbReference>
<gene>
    <name evidence="4" type="ORF">H257_09823</name>
</gene>
<dbReference type="RefSeq" id="XP_009834490.1">
    <property type="nucleotide sequence ID" value="XM_009836188.1"/>
</dbReference>
<dbReference type="GO" id="GO:0016192">
    <property type="term" value="P:vesicle-mediated transport"/>
    <property type="evidence" value="ECO:0007669"/>
    <property type="project" value="InterPro"/>
</dbReference>
<evidence type="ECO:0000313" key="4">
    <source>
        <dbReference type="EMBL" id="ETV75847.1"/>
    </source>
</evidence>
<dbReference type="InterPro" id="IPR045046">
    <property type="entry name" value="Vps9-like"/>
</dbReference>
<dbReference type="Gene3D" id="2.30.29.30">
    <property type="entry name" value="Pleckstrin-homology domain (PH domain)/Phosphotyrosine-binding domain (PTB)"/>
    <property type="match status" value="1"/>
</dbReference>
<dbReference type="STRING" id="112090.W4G808"/>
<dbReference type="AlphaFoldDB" id="W4G808"/>
<dbReference type="SUPFAM" id="SSF50729">
    <property type="entry name" value="PH domain-like"/>
    <property type="match status" value="1"/>
</dbReference>
<dbReference type="GeneID" id="20811819"/>
<dbReference type="InterPro" id="IPR037191">
    <property type="entry name" value="VPS9_dom_sf"/>
</dbReference>
<feature type="domain" description="VPS9" evidence="3">
    <location>
        <begin position="519"/>
        <end position="653"/>
    </location>
</feature>
<proteinExistence type="predicted"/>
<dbReference type="GO" id="GO:0005085">
    <property type="term" value="F:guanyl-nucleotide exchange factor activity"/>
    <property type="evidence" value="ECO:0007669"/>
    <property type="project" value="InterPro"/>
</dbReference>
<dbReference type="GO" id="GO:0031267">
    <property type="term" value="F:small GTPase binding"/>
    <property type="evidence" value="ECO:0007669"/>
    <property type="project" value="TreeGrafter"/>
</dbReference>
<dbReference type="PROSITE" id="PS51205">
    <property type="entry name" value="VPS9"/>
    <property type="match status" value="1"/>
</dbReference>
<feature type="region of interest" description="Disordered" evidence="1">
    <location>
        <begin position="102"/>
        <end position="122"/>
    </location>
</feature>
<dbReference type="InterPro" id="IPR011993">
    <property type="entry name" value="PH-like_dom_sf"/>
</dbReference>
<dbReference type="PROSITE" id="PS50003">
    <property type="entry name" value="PH_DOMAIN"/>
    <property type="match status" value="1"/>
</dbReference>
<organism evidence="4">
    <name type="scientific">Aphanomyces astaci</name>
    <name type="common">Crayfish plague agent</name>
    <dbReference type="NCBI Taxonomy" id="112090"/>
    <lineage>
        <taxon>Eukaryota</taxon>
        <taxon>Sar</taxon>
        <taxon>Stramenopiles</taxon>
        <taxon>Oomycota</taxon>
        <taxon>Saprolegniomycetes</taxon>
        <taxon>Saprolegniales</taxon>
        <taxon>Verrucalvaceae</taxon>
        <taxon>Aphanomyces</taxon>
    </lineage>
</organism>
<dbReference type="SMART" id="SM00167">
    <property type="entry name" value="VPS9"/>
    <property type="match status" value="1"/>
</dbReference>
<dbReference type="EMBL" id="KI913138">
    <property type="protein sequence ID" value="ETV75847.1"/>
    <property type="molecule type" value="Genomic_DNA"/>
</dbReference>
<dbReference type="Pfam" id="PF02204">
    <property type="entry name" value="VPS9"/>
    <property type="match status" value="1"/>
</dbReference>
<dbReference type="PANTHER" id="PTHR23101:SF25">
    <property type="entry name" value="GTPASE-ACTIVATING PROTEIN AND VPS9 DOMAIN-CONTAINING PROTEIN 1"/>
    <property type="match status" value="1"/>
</dbReference>
<dbReference type="SMART" id="SM00233">
    <property type="entry name" value="PH"/>
    <property type="match status" value="1"/>
</dbReference>
<dbReference type="SMART" id="SM00694">
    <property type="entry name" value="DysFC"/>
    <property type="match status" value="1"/>
</dbReference>
<accession>W4G808</accession>
<dbReference type="SUPFAM" id="SSF109993">
    <property type="entry name" value="VPS9 domain"/>
    <property type="match status" value="1"/>
</dbReference>
<dbReference type="InterPro" id="IPR006614">
    <property type="entry name" value="Peroxin/Ferlin"/>
</dbReference>
<dbReference type="GO" id="GO:0030139">
    <property type="term" value="C:endocytic vesicle"/>
    <property type="evidence" value="ECO:0007669"/>
    <property type="project" value="TreeGrafter"/>
</dbReference>
<dbReference type="GO" id="GO:0016020">
    <property type="term" value="C:membrane"/>
    <property type="evidence" value="ECO:0007669"/>
    <property type="project" value="InterPro"/>
</dbReference>
<dbReference type="PANTHER" id="PTHR23101">
    <property type="entry name" value="RAB GDP/GTP EXCHANGE FACTOR"/>
    <property type="match status" value="1"/>
</dbReference>
<dbReference type="Pfam" id="PF00169">
    <property type="entry name" value="PH"/>
    <property type="match status" value="1"/>
</dbReference>
<dbReference type="CDD" id="cd00821">
    <property type="entry name" value="PH"/>
    <property type="match status" value="1"/>
</dbReference>
<dbReference type="OrthoDB" id="185175at2759"/>
<feature type="domain" description="PH" evidence="2">
    <location>
        <begin position="260"/>
        <end position="368"/>
    </location>
</feature>
<evidence type="ECO:0000256" key="1">
    <source>
        <dbReference type="SAM" id="MobiDB-lite"/>
    </source>
</evidence>
<dbReference type="Gene3D" id="1.20.1050.80">
    <property type="entry name" value="VPS9 domain"/>
    <property type="match status" value="1"/>
</dbReference>
<evidence type="ECO:0000259" key="2">
    <source>
        <dbReference type="PROSITE" id="PS50003"/>
    </source>
</evidence>
<evidence type="ECO:0000259" key="3">
    <source>
        <dbReference type="PROSITE" id="PS51205"/>
    </source>
</evidence>
<evidence type="ECO:0008006" key="5">
    <source>
        <dbReference type="Google" id="ProtNLM"/>
    </source>
</evidence>
<dbReference type="GO" id="GO:0005829">
    <property type="term" value="C:cytosol"/>
    <property type="evidence" value="ECO:0007669"/>
    <property type="project" value="TreeGrafter"/>
</dbReference>
<protein>
    <recommendedName>
        <fullName evidence="5">VPS9 domain-containing protein</fullName>
    </recommendedName>
</protein>
<name>W4G808_APHAT</name>
<sequence>MDRPTAHGDDVETLMNVSMDEVVMNVSVDVGTGNEPPPTIVAKELSLEGRDLRHTMSANNMVSARNSTFWLQVVAQSHSDPSLQSSSPSLHRSVSVDSYVDKPCSTSAIPSPDSVREESSERTMEDEIVYEHERYQILLGWGAKGCLLPMDPKRYTNATYSSHYPIFPTIALPKSTPTGSWEWTSPWQIHIAADVTDKDGWQYASSFHHLRHNPSTCSPAHRPTTFTRRRTWMRRRELVPTGRRKSMHAHANVGVDDSNLDRKTGWLYKLGHVRKNWKRRFFVLDGSVLQYFTDDVDATTPKSKTHKLKGEVLLFHKDTTVHYVDIHLTGRDYTFAVETSGGDYSLVLQAASLDEREDWIFAIEEAILCRESYQETRSSELKQNVQKRRSLTRVAPPSGHTNVICDRIVKAHSENIRNFIATFLLHYDKLAKHECVPVKVLSAIKSFRMFIERILAKVLERYREYMVQMKQESEIEHTYADARDTALIHIEQLTFIPLQDVLYNLLLVSTGEDVARLFETKRRWLSRQSQAFFDIQPGHISPSKWKAAIVQLNQMDKYSLPFEKGKALIEAAKSIYTLHAMEHDVAHQLAADDFLPIFIYVVCQSRLRQVLLTRRLVSETMISSVSMGEVGYYSTMLEAAVEFIALFELPTTII</sequence>
<dbReference type="InterPro" id="IPR003123">
    <property type="entry name" value="VPS9"/>
</dbReference>